<keyword evidence="2" id="KW-1133">Transmembrane helix</keyword>
<feature type="compositionally biased region" description="Basic and acidic residues" evidence="1">
    <location>
        <begin position="1"/>
        <end position="13"/>
    </location>
</feature>
<evidence type="ECO:0000256" key="2">
    <source>
        <dbReference type="SAM" id="Phobius"/>
    </source>
</evidence>
<accession>A0ABN2V2V4</accession>
<feature type="region of interest" description="Disordered" evidence="1">
    <location>
        <begin position="1"/>
        <end position="96"/>
    </location>
</feature>
<keyword evidence="4" id="KW-1185">Reference proteome</keyword>
<dbReference type="Proteomes" id="UP001500751">
    <property type="component" value="Unassembled WGS sequence"/>
</dbReference>
<dbReference type="RefSeq" id="WP_344668986.1">
    <property type="nucleotide sequence ID" value="NZ_BAAAQN010000042.1"/>
</dbReference>
<dbReference type="EMBL" id="BAAAQN010000042">
    <property type="protein sequence ID" value="GAA2046935.1"/>
    <property type="molecule type" value="Genomic_DNA"/>
</dbReference>
<feature type="compositionally biased region" description="Low complexity" evidence="1">
    <location>
        <begin position="24"/>
        <end position="35"/>
    </location>
</feature>
<feature type="region of interest" description="Disordered" evidence="1">
    <location>
        <begin position="153"/>
        <end position="176"/>
    </location>
</feature>
<organism evidence="3 4">
    <name type="scientific">Catenulispora yoronensis</name>
    <dbReference type="NCBI Taxonomy" id="450799"/>
    <lineage>
        <taxon>Bacteria</taxon>
        <taxon>Bacillati</taxon>
        <taxon>Actinomycetota</taxon>
        <taxon>Actinomycetes</taxon>
        <taxon>Catenulisporales</taxon>
        <taxon>Catenulisporaceae</taxon>
        <taxon>Catenulispora</taxon>
    </lineage>
</organism>
<feature type="transmembrane region" description="Helical" evidence="2">
    <location>
        <begin position="102"/>
        <end position="120"/>
    </location>
</feature>
<reference evidence="3 4" key="1">
    <citation type="journal article" date="2019" name="Int. J. Syst. Evol. Microbiol.">
        <title>The Global Catalogue of Microorganisms (GCM) 10K type strain sequencing project: providing services to taxonomists for standard genome sequencing and annotation.</title>
        <authorList>
            <consortium name="The Broad Institute Genomics Platform"/>
            <consortium name="The Broad Institute Genome Sequencing Center for Infectious Disease"/>
            <person name="Wu L."/>
            <person name="Ma J."/>
        </authorList>
    </citation>
    <scope>NUCLEOTIDE SEQUENCE [LARGE SCALE GENOMIC DNA]</scope>
    <source>
        <strain evidence="3 4">JCM 16014</strain>
    </source>
</reference>
<evidence type="ECO:0000313" key="4">
    <source>
        <dbReference type="Proteomes" id="UP001500751"/>
    </source>
</evidence>
<sequence>MSEEQRDQPRNESEAETGSGAGAGTKAAAGAVAAGRVEHREARVEHHEARVYDLHDGVGDGSPRYGEAVAEIPESGSEESWSAAPHPGYERDPKSGFTSKRLAAGTLIGCLILALGVFYGTRILTGRSSNGFGAQPWTAAVKQDGAVVGGINAQNSDVAPPVELPPDQTFGTSGGK</sequence>
<gene>
    <name evidence="3" type="ORF">GCM10009839_59500</name>
</gene>
<proteinExistence type="predicted"/>
<comment type="caution">
    <text evidence="3">The sequence shown here is derived from an EMBL/GenBank/DDBJ whole genome shotgun (WGS) entry which is preliminary data.</text>
</comment>
<protein>
    <submittedName>
        <fullName evidence="3">Uncharacterized protein</fullName>
    </submittedName>
</protein>
<name>A0ABN2V2V4_9ACTN</name>
<keyword evidence="2" id="KW-0812">Transmembrane</keyword>
<feature type="compositionally biased region" description="Basic and acidic residues" evidence="1">
    <location>
        <begin position="36"/>
        <end position="58"/>
    </location>
</feature>
<evidence type="ECO:0000313" key="3">
    <source>
        <dbReference type="EMBL" id="GAA2046935.1"/>
    </source>
</evidence>
<evidence type="ECO:0000256" key="1">
    <source>
        <dbReference type="SAM" id="MobiDB-lite"/>
    </source>
</evidence>
<keyword evidence="2" id="KW-0472">Membrane</keyword>